<accession>A0A0J7ZKV4</accession>
<evidence type="ECO:0000256" key="2">
    <source>
        <dbReference type="SAM" id="Phobius"/>
    </source>
</evidence>
<dbReference type="EMBL" id="LFNT01000005">
    <property type="protein sequence ID" value="KMS76052.1"/>
    <property type="molecule type" value="Genomic_DNA"/>
</dbReference>
<protein>
    <submittedName>
        <fullName evidence="3">Uncharacterized protein</fullName>
    </submittedName>
</protein>
<comment type="caution">
    <text evidence="3">The sequence shown here is derived from an EMBL/GenBank/DDBJ whole genome shotgun (WGS) entry which is preliminary data.</text>
</comment>
<organism evidence="3 4">
    <name type="scientific">Streptomyces viridochromogenes</name>
    <dbReference type="NCBI Taxonomy" id="1938"/>
    <lineage>
        <taxon>Bacteria</taxon>
        <taxon>Bacillati</taxon>
        <taxon>Actinomycetota</taxon>
        <taxon>Actinomycetes</taxon>
        <taxon>Kitasatosporales</taxon>
        <taxon>Streptomycetaceae</taxon>
        <taxon>Streptomyces</taxon>
    </lineage>
</organism>
<evidence type="ECO:0000256" key="1">
    <source>
        <dbReference type="SAM" id="MobiDB-lite"/>
    </source>
</evidence>
<feature type="region of interest" description="Disordered" evidence="1">
    <location>
        <begin position="96"/>
        <end position="124"/>
    </location>
</feature>
<gene>
    <name evidence="3" type="ORF">ACM01_07485</name>
</gene>
<sequence length="124" mass="12745">MNIALPQSNILLFTIASLLGGLAQEPRQLPTTRVLQGVGGGVHQDAAAARPVGARSTRPGHSTGFVAAAAMAVLAMATAWFAIRVRKSDLDALAGTAGPMAGRPGRAHEEPRMAGSRPGDRLRG</sequence>
<keyword evidence="2" id="KW-0812">Transmembrane</keyword>
<dbReference type="PATRIC" id="fig|1938.3.peg.645"/>
<feature type="compositionally biased region" description="Basic and acidic residues" evidence="1">
    <location>
        <begin position="106"/>
        <end position="124"/>
    </location>
</feature>
<dbReference type="Proteomes" id="UP000037432">
    <property type="component" value="Unassembled WGS sequence"/>
</dbReference>
<evidence type="ECO:0000313" key="3">
    <source>
        <dbReference type="EMBL" id="KMS76052.1"/>
    </source>
</evidence>
<name>A0A0J7ZKV4_STRVR</name>
<proteinExistence type="predicted"/>
<reference evidence="3 4" key="1">
    <citation type="submission" date="2015-06" db="EMBL/GenBank/DDBJ databases">
        <authorList>
            <person name="Ju K.-S."/>
            <person name="Doroghazi J.R."/>
            <person name="Metcalf W.W."/>
        </authorList>
    </citation>
    <scope>NUCLEOTIDE SEQUENCE [LARGE SCALE GENOMIC DNA]</scope>
    <source>
        <strain evidence="3 4">NRRL 3414</strain>
    </source>
</reference>
<keyword evidence="2" id="KW-1133">Transmembrane helix</keyword>
<keyword evidence="2" id="KW-0472">Membrane</keyword>
<feature type="transmembrane region" description="Helical" evidence="2">
    <location>
        <begin position="65"/>
        <end position="83"/>
    </location>
</feature>
<dbReference type="AlphaFoldDB" id="A0A0J7ZKV4"/>
<evidence type="ECO:0000313" key="4">
    <source>
        <dbReference type="Proteomes" id="UP000037432"/>
    </source>
</evidence>